<sequence length="135" mass="14250">MQTIALFFGLLQVALALAMLSHLLATSVLATNYYVLITSGALWLLCVFLCAMKKVKLSPDTSKTFMAFIGTNAAAILGVSFMGELPMPAPFSPQAALDFRDALAFLVNVITVVTPFVFFIAVAGAAKKTAVPSAT</sequence>
<keyword evidence="1" id="KW-0812">Transmembrane</keyword>
<feature type="transmembrane region" description="Helical" evidence="1">
    <location>
        <begin position="103"/>
        <end position="126"/>
    </location>
</feature>
<keyword evidence="1" id="KW-1133">Transmembrane helix</keyword>
<protein>
    <submittedName>
        <fullName evidence="2">Uncharacterized protein</fullName>
    </submittedName>
</protein>
<dbReference type="RefSeq" id="WP_071960590.1">
    <property type="nucleotide sequence ID" value="NZ_CP018025.1"/>
</dbReference>
<organism evidence="2 3">
    <name type="scientific">Alteromonas mediterranea</name>
    <dbReference type="NCBI Taxonomy" id="314275"/>
    <lineage>
        <taxon>Bacteria</taxon>
        <taxon>Pseudomonadati</taxon>
        <taxon>Pseudomonadota</taxon>
        <taxon>Gammaproteobacteria</taxon>
        <taxon>Alteromonadales</taxon>
        <taxon>Alteromonadaceae</taxon>
        <taxon>Alteromonas/Salinimonas group</taxon>
        <taxon>Alteromonas</taxon>
    </lineage>
</organism>
<reference evidence="2 3" key="1">
    <citation type="submission" date="2016-11" db="EMBL/GenBank/DDBJ databases">
        <title>Networking in microbes: conjugative elements and plasmids in the genus Alteromonas.</title>
        <authorList>
            <person name="Lopez-Perez M."/>
            <person name="Ramon-Marco N."/>
            <person name="Rodriguez-Valera F."/>
        </authorList>
    </citation>
    <scope>NUCLEOTIDE SEQUENCE [LARGE SCALE GENOMIC DNA]</scope>
    <source>
        <strain evidence="2 3">CP48</strain>
        <plasmid evidence="3">pamcp48-600</plasmid>
    </source>
</reference>
<keyword evidence="2" id="KW-0614">Plasmid</keyword>
<feature type="transmembrane region" description="Helical" evidence="1">
    <location>
        <begin position="64"/>
        <end position="83"/>
    </location>
</feature>
<name>A0AAC9NSR7_9ALTE</name>
<keyword evidence="1" id="KW-0472">Membrane</keyword>
<evidence type="ECO:0000313" key="2">
    <source>
        <dbReference type="EMBL" id="APD91980.1"/>
    </source>
</evidence>
<feature type="transmembrane region" description="Helical" evidence="1">
    <location>
        <begin position="32"/>
        <end position="52"/>
    </location>
</feature>
<dbReference type="AlphaFoldDB" id="A0AAC9NSR7"/>
<geneLocation type="plasmid" evidence="3">
    <name>pamcp48-600</name>
</geneLocation>
<evidence type="ECO:0000313" key="3">
    <source>
        <dbReference type="Proteomes" id="UP000182101"/>
    </source>
</evidence>
<accession>A0AAC9NSR7</accession>
<dbReference type="Proteomes" id="UP000182101">
    <property type="component" value="Plasmid pAMCP48-600"/>
</dbReference>
<evidence type="ECO:0000256" key="1">
    <source>
        <dbReference type="SAM" id="Phobius"/>
    </source>
</evidence>
<dbReference type="EMBL" id="CP018025">
    <property type="protein sequence ID" value="APD91980.1"/>
    <property type="molecule type" value="Genomic_DNA"/>
</dbReference>
<gene>
    <name evidence="2" type="ORF">BM524_18845</name>
</gene>
<proteinExistence type="predicted"/>